<evidence type="ECO:0000313" key="2">
    <source>
        <dbReference type="WBParaSite" id="sdigi.contig897.g9965.t1"/>
    </source>
</evidence>
<proteinExistence type="predicted"/>
<dbReference type="Proteomes" id="UP000887581">
    <property type="component" value="Unplaced"/>
</dbReference>
<keyword evidence="1" id="KW-1185">Reference proteome</keyword>
<organism evidence="1 2">
    <name type="scientific">Setaria digitata</name>
    <dbReference type="NCBI Taxonomy" id="48799"/>
    <lineage>
        <taxon>Eukaryota</taxon>
        <taxon>Metazoa</taxon>
        <taxon>Ecdysozoa</taxon>
        <taxon>Nematoda</taxon>
        <taxon>Chromadorea</taxon>
        <taxon>Rhabditida</taxon>
        <taxon>Spirurina</taxon>
        <taxon>Spiruromorpha</taxon>
        <taxon>Filarioidea</taxon>
        <taxon>Setariidae</taxon>
        <taxon>Setaria</taxon>
    </lineage>
</organism>
<accession>A0A915Q680</accession>
<reference evidence="2" key="1">
    <citation type="submission" date="2022-11" db="UniProtKB">
        <authorList>
            <consortium name="WormBaseParasite"/>
        </authorList>
    </citation>
    <scope>IDENTIFICATION</scope>
</reference>
<sequence length="50" mass="5391">MEAAGPGNVAKLVNRLSKDLSQLNKTTATPSLVDVNFRQSGNISTSFIIW</sequence>
<protein>
    <submittedName>
        <fullName evidence="2">Uncharacterized protein</fullName>
    </submittedName>
</protein>
<evidence type="ECO:0000313" key="1">
    <source>
        <dbReference type="Proteomes" id="UP000887581"/>
    </source>
</evidence>
<name>A0A915Q680_9BILA</name>
<dbReference type="AlphaFoldDB" id="A0A915Q680"/>
<dbReference type="WBParaSite" id="sdigi.contig897.g9965.t1">
    <property type="protein sequence ID" value="sdigi.contig897.g9965.t1"/>
    <property type="gene ID" value="sdigi.contig897.g9965"/>
</dbReference>